<dbReference type="Pfam" id="PF05787">
    <property type="entry name" value="PhoX"/>
    <property type="match status" value="1"/>
</dbReference>
<evidence type="ECO:0000313" key="3">
    <source>
        <dbReference type="Proteomes" id="UP000248259"/>
    </source>
</evidence>
<dbReference type="SUPFAM" id="SSF63825">
    <property type="entry name" value="YWTD domain"/>
    <property type="match status" value="1"/>
</dbReference>
<dbReference type="Proteomes" id="UP000248259">
    <property type="component" value="Unassembled WGS sequence"/>
</dbReference>
<feature type="chain" id="PRO_5016234533" evidence="1">
    <location>
        <begin position="40"/>
        <end position="508"/>
    </location>
</feature>
<dbReference type="EMBL" id="QKOE01000001">
    <property type="protein sequence ID" value="PZA18457.1"/>
    <property type="molecule type" value="Genomic_DNA"/>
</dbReference>
<dbReference type="PROSITE" id="PS51318">
    <property type="entry name" value="TAT"/>
    <property type="match status" value="1"/>
</dbReference>
<evidence type="ECO:0000256" key="1">
    <source>
        <dbReference type="SAM" id="SignalP"/>
    </source>
</evidence>
<dbReference type="OrthoDB" id="9801383at2"/>
<accession>A0A323V151</accession>
<name>A0A323V151_9RHOO</name>
<protein>
    <submittedName>
        <fullName evidence="2">Phosphatase</fullName>
    </submittedName>
</protein>
<dbReference type="RefSeq" id="WP_110522756.1">
    <property type="nucleotide sequence ID" value="NZ_QKOE01000001.1"/>
</dbReference>
<dbReference type="InterPro" id="IPR006311">
    <property type="entry name" value="TAT_signal"/>
</dbReference>
<keyword evidence="1" id="KW-0732">Signal</keyword>
<keyword evidence="3" id="KW-1185">Reference proteome</keyword>
<dbReference type="InterPro" id="IPR008557">
    <property type="entry name" value="PhoX"/>
</dbReference>
<evidence type="ECO:0000313" key="2">
    <source>
        <dbReference type="EMBL" id="PZA18457.1"/>
    </source>
</evidence>
<dbReference type="PANTHER" id="PTHR35399:SF4">
    <property type="entry name" value="MEMBRANE PROTEIN"/>
    <property type="match status" value="1"/>
</dbReference>
<proteinExistence type="predicted"/>
<reference evidence="2 3" key="1">
    <citation type="submission" date="2018-06" db="EMBL/GenBank/DDBJ databases">
        <title>Azoarcus communis strain SWub3 genome.</title>
        <authorList>
            <person name="Zorraquino Salvo V."/>
            <person name="Toubiana D."/>
            <person name="Blumwald E."/>
        </authorList>
    </citation>
    <scope>NUCLEOTIDE SEQUENCE [LARGE SCALE GENOMIC DNA]</scope>
    <source>
        <strain evidence="2 3">SWub3</strain>
    </source>
</reference>
<organism evidence="2 3">
    <name type="scientific">Parazoarcus communis SWub3 = DSM 12120</name>
    <dbReference type="NCBI Taxonomy" id="1121029"/>
    <lineage>
        <taxon>Bacteria</taxon>
        <taxon>Pseudomonadati</taxon>
        <taxon>Pseudomonadota</taxon>
        <taxon>Betaproteobacteria</taxon>
        <taxon>Rhodocyclales</taxon>
        <taxon>Zoogloeaceae</taxon>
        <taxon>Parazoarcus</taxon>
    </lineage>
</organism>
<feature type="signal peptide" evidence="1">
    <location>
        <begin position="1"/>
        <end position="39"/>
    </location>
</feature>
<sequence>MNDLNFKASRRNMLKGTASLAAAPFVTTFGMMAARNAQAAATCERLTQMIASPYGVVAPVLDQTTGLPLLMLPPGFSYKSFGWRDDVMAGGKLTPNAHDGMGVVRSRRVGRSTELTLIRNHELGTTSPANLRLTDAPTYDNSGTGNLPAGGTSTLILRDGNLVNIIPSIGGTMTNCAGGVTPWETWLTCEENTTDRTAVGGKKHGYVFEVSANPEETTAQPLVAMGRFRHEAVAIDPTTNFCYQTEDQSPASLLYRFEPDNDSGVFNSYADGGKLKAARVKAIVSSCYDSLEQINQSGFGAPYMGDEYELEWVEIADPDADPVTGYNVLGTNRSVSGPFKQGWEAGCARMLRGEGIWYHNGKMYIVDTSAGSEGCVWELTLATQRIKCIYVSQTQLAGNNVDNITVSPRGGILCCEDGGQSPDELGNGLRLFGLSANGQPYMFAKNNINFTADQYAAAGKNLLGGTGNQLGSEFAGACFDPTGRTLFVNNYTPGITFAITGPWANGNL</sequence>
<gene>
    <name evidence="2" type="ORF">DNK49_02705</name>
</gene>
<comment type="caution">
    <text evidence="2">The sequence shown here is derived from an EMBL/GenBank/DDBJ whole genome shotgun (WGS) entry which is preliminary data.</text>
</comment>
<dbReference type="PANTHER" id="PTHR35399">
    <property type="entry name" value="SLR8030 PROTEIN"/>
    <property type="match status" value="1"/>
</dbReference>
<dbReference type="AlphaFoldDB" id="A0A323V151"/>